<dbReference type="Proteomes" id="UP000499080">
    <property type="component" value="Unassembled WGS sequence"/>
</dbReference>
<protein>
    <submittedName>
        <fullName evidence="1">Uncharacterized protein</fullName>
    </submittedName>
</protein>
<evidence type="ECO:0000313" key="2">
    <source>
        <dbReference type="Proteomes" id="UP000499080"/>
    </source>
</evidence>
<accession>A0A4Y2QIH2</accession>
<sequence>MDSLIESPSKDEMDNEIEIVSTHPSPFHKVAKRTSAVLHKIRATLAKSNVSKGNRKSILDGTVCLIASLNEQAAEIVSLQARIALLEAKVPEFNALKEQVVALKAENAVFVQSAAQVSSNLALAPPLQTSPSTAPSYANALKRVPPSKRKAKNVSLVFAKNKDTSSEEVKETLLKAPAPSKIKTRIRNVRKLAKGGVAIECDSVKATESLLKEINSNEQLRTSFEAKVPTKRLPRLIIYEIDEAVEK</sequence>
<reference evidence="1 2" key="1">
    <citation type="journal article" date="2019" name="Sci. Rep.">
        <title>Orb-weaving spider Araneus ventricosus genome elucidates the spidroin gene catalogue.</title>
        <authorList>
            <person name="Kono N."/>
            <person name="Nakamura H."/>
            <person name="Ohtoshi R."/>
            <person name="Moran D.A.P."/>
            <person name="Shinohara A."/>
            <person name="Yoshida Y."/>
            <person name="Fujiwara M."/>
            <person name="Mori M."/>
            <person name="Tomita M."/>
            <person name="Arakawa K."/>
        </authorList>
    </citation>
    <scope>NUCLEOTIDE SEQUENCE [LARGE SCALE GENOMIC DNA]</scope>
</reference>
<proteinExistence type="predicted"/>
<dbReference type="EMBL" id="BGPR01013972">
    <property type="protein sequence ID" value="GBN63104.1"/>
    <property type="molecule type" value="Genomic_DNA"/>
</dbReference>
<keyword evidence="2" id="KW-1185">Reference proteome</keyword>
<name>A0A4Y2QIH2_ARAVE</name>
<dbReference type="OrthoDB" id="8122238at2759"/>
<dbReference type="AlphaFoldDB" id="A0A4Y2QIH2"/>
<evidence type="ECO:0000313" key="1">
    <source>
        <dbReference type="EMBL" id="GBN63104.1"/>
    </source>
</evidence>
<organism evidence="1 2">
    <name type="scientific">Araneus ventricosus</name>
    <name type="common">Orbweaver spider</name>
    <name type="synonym">Epeira ventricosa</name>
    <dbReference type="NCBI Taxonomy" id="182803"/>
    <lineage>
        <taxon>Eukaryota</taxon>
        <taxon>Metazoa</taxon>
        <taxon>Ecdysozoa</taxon>
        <taxon>Arthropoda</taxon>
        <taxon>Chelicerata</taxon>
        <taxon>Arachnida</taxon>
        <taxon>Araneae</taxon>
        <taxon>Araneomorphae</taxon>
        <taxon>Entelegynae</taxon>
        <taxon>Araneoidea</taxon>
        <taxon>Araneidae</taxon>
        <taxon>Araneus</taxon>
    </lineage>
</organism>
<gene>
    <name evidence="1" type="ORF">AVEN_138102_1</name>
</gene>
<comment type="caution">
    <text evidence="1">The sequence shown here is derived from an EMBL/GenBank/DDBJ whole genome shotgun (WGS) entry which is preliminary data.</text>
</comment>